<dbReference type="InterPro" id="IPR014810">
    <property type="entry name" value="Fcf2_C"/>
</dbReference>
<organism evidence="5 6">
    <name type="scientific">Vanrija albida</name>
    <dbReference type="NCBI Taxonomy" id="181172"/>
    <lineage>
        <taxon>Eukaryota</taxon>
        <taxon>Fungi</taxon>
        <taxon>Dikarya</taxon>
        <taxon>Basidiomycota</taxon>
        <taxon>Agaricomycotina</taxon>
        <taxon>Tremellomycetes</taxon>
        <taxon>Trichosporonales</taxon>
        <taxon>Trichosporonaceae</taxon>
        <taxon>Vanrija</taxon>
    </lineage>
</organism>
<accession>A0ABR3QED2</accession>
<dbReference type="Proteomes" id="UP001565368">
    <property type="component" value="Unassembled WGS sequence"/>
</dbReference>
<feature type="compositionally biased region" description="Basic and acidic residues" evidence="3">
    <location>
        <begin position="223"/>
        <end position="247"/>
    </location>
</feature>
<evidence type="ECO:0000256" key="3">
    <source>
        <dbReference type="SAM" id="MobiDB-lite"/>
    </source>
</evidence>
<evidence type="ECO:0000256" key="1">
    <source>
        <dbReference type="ARBA" id="ARBA00004604"/>
    </source>
</evidence>
<dbReference type="RefSeq" id="XP_069213018.1">
    <property type="nucleotide sequence ID" value="XM_069349474.1"/>
</dbReference>
<reference evidence="5 6" key="1">
    <citation type="submission" date="2023-08" db="EMBL/GenBank/DDBJ databases">
        <title>Annotated Genome Sequence of Vanrija albida AlHP1.</title>
        <authorList>
            <person name="Herzog R."/>
        </authorList>
    </citation>
    <scope>NUCLEOTIDE SEQUENCE [LARGE SCALE GENOMIC DNA]</scope>
    <source>
        <strain evidence="5 6">AlHP1</strain>
    </source>
</reference>
<proteinExistence type="predicted"/>
<dbReference type="GeneID" id="95981866"/>
<feature type="compositionally biased region" description="Basic and acidic residues" evidence="3">
    <location>
        <begin position="180"/>
        <end position="192"/>
    </location>
</feature>
<dbReference type="EMBL" id="JBBXJM010000001">
    <property type="protein sequence ID" value="KAL1413074.1"/>
    <property type="molecule type" value="Genomic_DNA"/>
</dbReference>
<protein>
    <submittedName>
        <fullName evidence="5">dTDP-fucopyranose mutase</fullName>
    </submittedName>
</protein>
<dbReference type="PANTHER" id="PTHR21686:SF12">
    <property type="entry name" value="DEOXYNUCLEOTIDYLTRANSFERASE TERMINAL-INTERACTING PROTEIN 2"/>
    <property type="match status" value="1"/>
</dbReference>
<feature type="region of interest" description="Disordered" evidence="3">
    <location>
        <begin position="210"/>
        <end position="266"/>
    </location>
</feature>
<evidence type="ECO:0000259" key="4">
    <source>
        <dbReference type="Pfam" id="PF08698"/>
    </source>
</evidence>
<dbReference type="InterPro" id="IPR039883">
    <property type="entry name" value="Fcf2/DNTTIP2"/>
</dbReference>
<evidence type="ECO:0000313" key="5">
    <source>
        <dbReference type="EMBL" id="KAL1413074.1"/>
    </source>
</evidence>
<sequence length="372" mass="39752">MPTPRRTPRSSLASAAVPSPAHYTTSDALARAEASQILDSDDEAGPSALLSPRAKRHAAFNRAREASAEPSVSGTPVRKSAPKPAAIWETPGENADAEASGSEGPSNSASSESESDSASDSSSDDDDSSEDDDDESDDDSDEEELERQLTAARAFAAAAEKKGRGSAGVSTALGEDEDGELKFESDESKEAPIPDLAIPSISTRHLVLADDGTARAGEAGPSKPREGAPELDRRGYERALSKREKMAQPKKATPSEMWATLPSARADDLPQMKRDYQALALANSLDPKRFMKGGNRAGKVPEKFAIGTMVNAPRHLQDTTVQKERKYRAGEIVASLVEDAGIGSYAKRKYEDLQGKRMANGRGKGWQKRAKW</sequence>
<comment type="subcellular location">
    <subcellularLocation>
        <location evidence="1">Nucleus</location>
        <location evidence="1">Nucleolus</location>
    </subcellularLocation>
</comment>
<dbReference type="PANTHER" id="PTHR21686">
    <property type="entry name" value="DEOXYNUCLEOTIDYLTRANSFERASE TERMINAL-INTERACTING PROTEIN 2"/>
    <property type="match status" value="1"/>
</dbReference>
<gene>
    <name evidence="5" type="primary">fcf2</name>
    <name evidence="5" type="ORF">Q8F55_000823</name>
</gene>
<evidence type="ECO:0000313" key="6">
    <source>
        <dbReference type="Proteomes" id="UP001565368"/>
    </source>
</evidence>
<feature type="compositionally biased region" description="Acidic residues" evidence="3">
    <location>
        <begin position="113"/>
        <end position="145"/>
    </location>
</feature>
<comment type="caution">
    <text evidence="5">The sequence shown here is derived from an EMBL/GenBank/DDBJ whole genome shotgun (WGS) entry which is preliminary data.</text>
</comment>
<keyword evidence="6" id="KW-1185">Reference proteome</keyword>
<name>A0ABR3QED2_9TREE</name>
<feature type="region of interest" description="Disordered" evidence="3">
    <location>
        <begin position="1"/>
        <end position="198"/>
    </location>
</feature>
<feature type="compositionally biased region" description="Low complexity" evidence="3">
    <location>
        <begin position="9"/>
        <end position="21"/>
    </location>
</feature>
<keyword evidence="2" id="KW-0539">Nucleus</keyword>
<evidence type="ECO:0000256" key="2">
    <source>
        <dbReference type="ARBA" id="ARBA00023242"/>
    </source>
</evidence>
<feature type="domain" description="Fcf2 pre-rRNA processing C-terminal" evidence="4">
    <location>
        <begin position="251"/>
        <end position="349"/>
    </location>
</feature>
<dbReference type="Pfam" id="PF08698">
    <property type="entry name" value="Fcf2"/>
    <property type="match status" value="1"/>
</dbReference>